<evidence type="ECO:0000256" key="1">
    <source>
        <dbReference type="SAM" id="Phobius"/>
    </source>
</evidence>
<sequence length="54" mass="6491">MKIFKDLELCAKTLDFPYKDFFHLWCLTLLAIKMTIISLLFLINIFPPRRSNKE</sequence>
<organism evidence="2">
    <name type="scientific">Lepeophtheirus salmonis</name>
    <name type="common">Salmon louse</name>
    <name type="synonym">Caligus salmonis</name>
    <dbReference type="NCBI Taxonomy" id="72036"/>
    <lineage>
        <taxon>Eukaryota</taxon>
        <taxon>Metazoa</taxon>
        <taxon>Ecdysozoa</taxon>
        <taxon>Arthropoda</taxon>
        <taxon>Crustacea</taxon>
        <taxon>Multicrustacea</taxon>
        <taxon>Hexanauplia</taxon>
        <taxon>Copepoda</taxon>
        <taxon>Siphonostomatoida</taxon>
        <taxon>Caligidae</taxon>
        <taxon>Lepeophtheirus</taxon>
    </lineage>
</organism>
<accession>A0A0K2TGZ4</accession>
<feature type="transmembrane region" description="Helical" evidence="1">
    <location>
        <begin position="22"/>
        <end position="46"/>
    </location>
</feature>
<reference evidence="2" key="1">
    <citation type="submission" date="2014-05" db="EMBL/GenBank/DDBJ databases">
        <authorList>
            <person name="Chronopoulou M."/>
        </authorList>
    </citation>
    <scope>NUCLEOTIDE SEQUENCE</scope>
    <source>
        <tissue evidence="2">Whole organism</tissue>
    </source>
</reference>
<keyword evidence="1" id="KW-1133">Transmembrane helix</keyword>
<evidence type="ECO:0000313" key="2">
    <source>
        <dbReference type="EMBL" id="CDW25318.1"/>
    </source>
</evidence>
<dbReference type="EMBL" id="HACA01007957">
    <property type="protein sequence ID" value="CDW25318.1"/>
    <property type="molecule type" value="Transcribed_RNA"/>
</dbReference>
<keyword evidence="1" id="KW-0472">Membrane</keyword>
<name>A0A0K2TGZ4_LEPSM</name>
<dbReference type="AlphaFoldDB" id="A0A0K2TGZ4"/>
<protein>
    <submittedName>
        <fullName evidence="2">Uncharacterized protein</fullName>
    </submittedName>
</protein>
<keyword evidence="1" id="KW-0812">Transmembrane</keyword>
<proteinExistence type="predicted"/>